<geneLocation type="plasmid" evidence="1 2">
    <name>pAPEC-O1-R</name>
</geneLocation>
<sequence length="112" mass="12566">MERVGMDCRRRPIPCLPPRVASRCMEPGHLDLNGSRRHLANGFTTPRIGANQFLRRTVNAQTNPWQNISIASAISSSRTRRISGSVGSWPRVRMIVLLSLRTRLGWRGCLTG</sequence>
<evidence type="ECO:0000313" key="1">
    <source>
        <dbReference type="EMBL" id="ABF67764.1"/>
    </source>
</evidence>
<dbReference type="RefSeq" id="WP_002310911.1">
    <property type="nucleotide sequence ID" value="NZ_CADILS010000073.1"/>
</dbReference>
<dbReference type="AlphaFoldDB" id="A0A0H2XK97"/>
<reference evidence="1 2" key="1">
    <citation type="journal article" date="2006" name="Antimicrob. Agents Chemother.">
        <title>Complete DNA sequence, comparative genomics, and prevalence of an IncHI2 plasmid occurring among extraintestinal pathogenic Escherichia coli isolates.</title>
        <authorList>
            <person name="Johnson T.J."/>
            <person name="Wannemeuhler Y.M."/>
            <person name="Scaccianoce J.A."/>
            <person name="Johnson S.J."/>
            <person name="Nolan L.K."/>
        </authorList>
    </citation>
    <scope>NUCLEOTIDE SEQUENCE [LARGE SCALE GENOMIC DNA]</scope>
    <source>
        <strain evidence="1">APEC O1</strain>
        <plasmid evidence="2">pAPEC-O1-R</plasmid>
    </source>
</reference>
<dbReference type="HOGENOM" id="CLU_175426_0_0_6"/>
<organism evidence="1 2">
    <name type="scientific">Escherichia coli O1:K1 / APEC</name>
    <dbReference type="NCBI Taxonomy" id="405955"/>
    <lineage>
        <taxon>Bacteria</taxon>
        <taxon>Pseudomonadati</taxon>
        <taxon>Pseudomonadota</taxon>
        <taxon>Gammaproteobacteria</taxon>
        <taxon>Enterobacterales</taxon>
        <taxon>Enterobacteriaceae</taxon>
        <taxon>Escherichia</taxon>
    </lineage>
</organism>
<proteinExistence type="predicted"/>
<dbReference type="Proteomes" id="UP000008216">
    <property type="component" value="Plasmid pAPEC-O1-R"/>
</dbReference>
<accession>A0A0H2XK97</accession>
<evidence type="ECO:0000313" key="2">
    <source>
        <dbReference type="Proteomes" id="UP000008216"/>
    </source>
</evidence>
<keyword evidence="2" id="KW-1185">Reference proteome</keyword>
<dbReference type="EMBL" id="DQ517526">
    <property type="protein sequence ID" value="ABF67764.1"/>
    <property type="molecule type" value="Genomic_DNA"/>
</dbReference>
<dbReference type="KEGG" id="ecv:APECO1_O1R82"/>
<keyword evidence="1" id="KW-0614">Plasmid</keyword>
<gene>
    <name evidence="1" type="ORF">APECO1_O1R82</name>
</gene>
<name>A0A0H2XK97_ECOK1</name>
<protein>
    <submittedName>
        <fullName evidence="1">Uncharacterized protein</fullName>
    </submittedName>
</protein>